<gene>
    <name evidence="3" type="ORF">TA5114_01094</name>
</gene>
<feature type="transmembrane region" description="Helical" evidence="1">
    <location>
        <begin position="338"/>
        <end position="357"/>
    </location>
</feature>
<dbReference type="AlphaFoldDB" id="A0A0N7MBF9"/>
<dbReference type="Proteomes" id="UP000051184">
    <property type="component" value="Unassembled WGS sequence"/>
</dbReference>
<feature type="transmembrane region" description="Helical" evidence="1">
    <location>
        <begin position="295"/>
        <end position="318"/>
    </location>
</feature>
<organism evidence="3 4">
    <name type="scientific">Cognatishimia activa</name>
    <dbReference type="NCBI Taxonomy" id="1715691"/>
    <lineage>
        <taxon>Bacteria</taxon>
        <taxon>Pseudomonadati</taxon>
        <taxon>Pseudomonadota</taxon>
        <taxon>Alphaproteobacteria</taxon>
        <taxon>Rhodobacterales</taxon>
        <taxon>Paracoccaceae</taxon>
        <taxon>Cognatishimia</taxon>
    </lineage>
</organism>
<feature type="transmembrane region" description="Helical" evidence="1">
    <location>
        <begin position="257"/>
        <end position="283"/>
    </location>
</feature>
<keyword evidence="1" id="KW-0472">Membrane</keyword>
<dbReference type="EMBL" id="CYUE01000012">
    <property type="protein sequence ID" value="CUK25296.1"/>
    <property type="molecule type" value="Genomic_DNA"/>
</dbReference>
<feature type="transmembrane region" description="Helical" evidence="1">
    <location>
        <begin position="224"/>
        <end position="245"/>
    </location>
</feature>
<keyword evidence="4" id="KW-1185">Reference proteome</keyword>
<evidence type="ECO:0000256" key="1">
    <source>
        <dbReference type="SAM" id="Phobius"/>
    </source>
</evidence>
<dbReference type="Pfam" id="PF13795">
    <property type="entry name" value="HupE_UreJ_2"/>
    <property type="match status" value="1"/>
</dbReference>
<reference evidence="4" key="1">
    <citation type="submission" date="2015-09" db="EMBL/GenBank/DDBJ databases">
        <authorList>
            <person name="Rodrigo-Torres Lidia"/>
            <person name="Arahal R.David."/>
        </authorList>
    </citation>
    <scope>NUCLEOTIDE SEQUENCE [LARGE SCALE GENOMIC DNA]</scope>
    <source>
        <strain evidence="4">CECT 5114</strain>
    </source>
</reference>
<evidence type="ECO:0000256" key="2">
    <source>
        <dbReference type="SAM" id="SignalP"/>
    </source>
</evidence>
<feature type="signal peptide" evidence="2">
    <location>
        <begin position="1"/>
        <end position="37"/>
    </location>
</feature>
<feature type="chain" id="PRO_5006016054" description="HupE / UreJ protein" evidence="2">
    <location>
        <begin position="38"/>
        <end position="387"/>
    </location>
</feature>
<sequence length="387" mass="41152">MYFNPKSMAHKLAHLLILSIFSVCVGVAAFAPQNARAHELNPTVMDYIVEDGVLTMALRLNAEAFLADLDLDGLADTNDADGVGGYDSLQDAPGVDIQAMFTKKVGGFLEGLSVNADETPLKLDLVSIQTPAIALPEVARLSEVTFTSDVPRSTQALTMAWGQGYGEIVIRQQGVDEPYTGFLVGGEVTPPIAIYGGAALTGWETFVGYIPVGFDHILPKGLDHILFVLGLFFLSLRMGALLWQVTAFTAAHTVTLALGALGIVNVPGSIVEPIIAASIVYVAVENIFSNGLNKWRPIVVFAFGLLHGLGFASVLGDFGLPTGQFIPALLGFNIGVELGQLTVIAIAFLAVGLLFGNKPWYKSYIANPASAVIALVGAYWVIERVFL</sequence>
<keyword evidence="1" id="KW-0812">Transmembrane</keyword>
<proteinExistence type="predicted"/>
<protein>
    <recommendedName>
        <fullName evidence="5">HupE / UreJ protein</fullName>
    </recommendedName>
</protein>
<evidence type="ECO:0000313" key="3">
    <source>
        <dbReference type="EMBL" id="CUK25296.1"/>
    </source>
</evidence>
<keyword evidence="2" id="KW-0732">Signal</keyword>
<feature type="transmembrane region" description="Helical" evidence="1">
    <location>
        <begin position="364"/>
        <end position="382"/>
    </location>
</feature>
<evidence type="ECO:0000313" key="4">
    <source>
        <dbReference type="Proteomes" id="UP000051184"/>
    </source>
</evidence>
<dbReference type="InterPro" id="IPR032809">
    <property type="entry name" value="Put_HupE_UreJ"/>
</dbReference>
<evidence type="ECO:0008006" key="5">
    <source>
        <dbReference type="Google" id="ProtNLM"/>
    </source>
</evidence>
<keyword evidence="1" id="KW-1133">Transmembrane helix</keyword>
<name>A0A0N7MBF9_9RHOB</name>
<accession>A0A0N7MBF9</accession>
<feature type="transmembrane region" description="Helical" evidence="1">
    <location>
        <begin position="192"/>
        <end position="212"/>
    </location>
</feature>
<dbReference type="STRING" id="1715691.TA5113_02837"/>